<evidence type="ECO:0000256" key="6">
    <source>
        <dbReference type="SAM" id="MobiDB-lite"/>
    </source>
</evidence>
<sequence length="475" mass="52015">MSTRTPSMNPDALPPGLVITGGWRVIERLGLGGYGVVYRVEPTDAPGRYFALKLARDASEGRALRELTLLLDRAVHPNVVAVHACGRWPDIVTGHFYFVMDWVPGPPLHVWADHHNPTFRQLLETLRRVALALDTLHAGDVLHRDLKPEHILLRTPEGDPVLIDLGAGVYTGAPTLTTGPLPPGTLYLRSPEAIRFHQRHWRHPDARYTSVATDDLYALGVCLYRAATGHYPFLPDWPADVLCAAITSQEPPAPSTVNPRAPPMLDTLLQRMLDKDPARRFQSGAELASTLVATLEGTPGEAWDEPLFDWAEAPLVAVDGEPSQALRRVRRPEWASHLRKPPSKARARLQQLWATVLGTLRPPPSPAPWTSPRHATLEGQARRLHPHPYRRLLLTLVGVVALGVFGSRFMGGWRQTTPQVIHEMTSPTGQKLASARESPHSGGVAISPMAEPTPATVAPVAPSLQDPTPVKKAPA</sequence>
<dbReference type="PANTHER" id="PTHR43289:SF34">
    <property type="entry name" value="SERINE_THREONINE-PROTEIN KINASE YBDM-RELATED"/>
    <property type="match status" value="1"/>
</dbReference>
<dbReference type="GO" id="GO:0004674">
    <property type="term" value="F:protein serine/threonine kinase activity"/>
    <property type="evidence" value="ECO:0007669"/>
    <property type="project" value="UniProtKB-KW"/>
</dbReference>
<dbReference type="CDD" id="cd14014">
    <property type="entry name" value="STKc_PknB_like"/>
    <property type="match status" value="1"/>
</dbReference>
<dbReference type="Gene3D" id="1.10.510.10">
    <property type="entry name" value="Transferase(Phosphotransferase) domain 1"/>
    <property type="match status" value="1"/>
</dbReference>
<dbReference type="EMBL" id="VIFM01000002">
    <property type="protein sequence ID" value="TQF17860.1"/>
    <property type="molecule type" value="Genomic_DNA"/>
</dbReference>
<accession>A0A540X9D7</accession>
<dbReference type="OrthoDB" id="5492792at2"/>
<evidence type="ECO:0000256" key="3">
    <source>
        <dbReference type="ARBA" id="ARBA00022777"/>
    </source>
</evidence>
<evidence type="ECO:0000256" key="5">
    <source>
        <dbReference type="PROSITE-ProRule" id="PRU10141"/>
    </source>
</evidence>
<keyword evidence="4 5" id="KW-0067">ATP-binding</keyword>
<comment type="caution">
    <text evidence="8">The sequence shown here is derived from an EMBL/GenBank/DDBJ whole genome shotgun (WGS) entry which is preliminary data.</text>
</comment>
<dbReference type="SMART" id="SM00220">
    <property type="entry name" value="S_TKc"/>
    <property type="match status" value="1"/>
</dbReference>
<feature type="region of interest" description="Disordered" evidence="6">
    <location>
        <begin position="427"/>
        <end position="475"/>
    </location>
</feature>
<feature type="compositionally biased region" description="Low complexity" evidence="6">
    <location>
        <begin position="450"/>
        <end position="462"/>
    </location>
</feature>
<evidence type="ECO:0000313" key="9">
    <source>
        <dbReference type="Proteomes" id="UP000315369"/>
    </source>
</evidence>
<dbReference type="Proteomes" id="UP000315369">
    <property type="component" value="Unassembled WGS sequence"/>
</dbReference>
<evidence type="ECO:0000256" key="2">
    <source>
        <dbReference type="ARBA" id="ARBA00022741"/>
    </source>
</evidence>
<dbReference type="InterPro" id="IPR017441">
    <property type="entry name" value="Protein_kinase_ATP_BS"/>
</dbReference>
<gene>
    <name evidence="8" type="ORF">FJV41_00485</name>
</gene>
<organism evidence="8 9">
    <name type="scientific">Myxococcus llanfairpwllgwyngyllgogerychwyrndrobwllllantysiliogogogochensis</name>
    <dbReference type="NCBI Taxonomy" id="2590453"/>
    <lineage>
        <taxon>Bacteria</taxon>
        <taxon>Pseudomonadati</taxon>
        <taxon>Myxococcota</taxon>
        <taxon>Myxococcia</taxon>
        <taxon>Myxococcales</taxon>
        <taxon>Cystobacterineae</taxon>
        <taxon>Myxococcaceae</taxon>
        <taxon>Myxococcus</taxon>
    </lineage>
</organism>
<dbReference type="InterPro" id="IPR011009">
    <property type="entry name" value="Kinase-like_dom_sf"/>
</dbReference>
<keyword evidence="8" id="KW-0723">Serine/threonine-protein kinase</keyword>
<proteinExistence type="predicted"/>
<keyword evidence="1" id="KW-0808">Transferase</keyword>
<dbReference type="PROSITE" id="PS00107">
    <property type="entry name" value="PROTEIN_KINASE_ATP"/>
    <property type="match status" value="1"/>
</dbReference>
<dbReference type="PANTHER" id="PTHR43289">
    <property type="entry name" value="MITOGEN-ACTIVATED PROTEIN KINASE KINASE KINASE 20-RELATED"/>
    <property type="match status" value="1"/>
</dbReference>
<evidence type="ECO:0000259" key="7">
    <source>
        <dbReference type="PROSITE" id="PS50011"/>
    </source>
</evidence>
<dbReference type="GO" id="GO:0005524">
    <property type="term" value="F:ATP binding"/>
    <property type="evidence" value="ECO:0007669"/>
    <property type="project" value="UniProtKB-UniRule"/>
</dbReference>
<keyword evidence="2 5" id="KW-0547">Nucleotide-binding</keyword>
<dbReference type="PROSITE" id="PS50011">
    <property type="entry name" value="PROTEIN_KINASE_DOM"/>
    <property type="match status" value="1"/>
</dbReference>
<evidence type="ECO:0000313" key="8">
    <source>
        <dbReference type="EMBL" id="TQF17860.1"/>
    </source>
</evidence>
<dbReference type="AlphaFoldDB" id="A0A540X9D7"/>
<feature type="non-terminal residue" evidence="8">
    <location>
        <position position="475"/>
    </location>
</feature>
<dbReference type="SUPFAM" id="SSF56112">
    <property type="entry name" value="Protein kinase-like (PK-like)"/>
    <property type="match status" value="1"/>
</dbReference>
<dbReference type="Gene3D" id="3.30.200.20">
    <property type="entry name" value="Phosphorylase Kinase, domain 1"/>
    <property type="match status" value="1"/>
</dbReference>
<feature type="binding site" evidence="5">
    <location>
        <position position="53"/>
    </location>
    <ligand>
        <name>ATP</name>
        <dbReference type="ChEBI" id="CHEBI:30616"/>
    </ligand>
</feature>
<keyword evidence="3 8" id="KW-0418">Kinase</keyword>
<protein>
    <submittedName>
        <fullName evidence="8">Serine/threonine protein kinase</fullName>
    </submittedName>
</protein>
<feature type="domain" description="Protein kinase" evidence="7">
    <location>
        <begin position="23"/>
        <end position="292"/>
    </location>
</feature>
<evidence type="ECO:0000256" key="4">
    <source>
        <dbReference type="ARBA" id="ARBA00022840"/>
    </source>
</evidence>
<evidence type="ECO:0000256" key="1">
    <source>
        <dbReference type="ARBA" id="ARBA00022679"/>
    </source>
</evidence>
<dbReference type="RefSeq" id="WP_141640377.1">
    <property type="nucleotide sequence ID" value="NZ_VIFM01000002.1"/>
</dbReference>
<dbReference type="InterPro" id="IPR000719">
    <property type="entry name" value="Prot_kinase_dom"/>
</dbReference>
<dbReference type="Pfam" id="PF00069">
    <property type="entry name" value="Pkinase"/>
    <property type="match status" value="1"/>
</dbReference>
<keyword evidence="9" id="KW-1185">Reference proteome</keyword>
<name>A0A540X9D7_9BACT</name>
<reference evidence="8 9" key="1">
    <citation type="submission" date="2019-06" db="EMBL/GenBank/DDBJ databases">
        <authorList>
            <person name="Livingstone P."/>
            <person name="Whitworth D."/>
        </authorList>
    </citation>
    <scope>NUCLEOTIDE SEQUENCE [LARGE SCALE GENOMIC DNA]</scope>
    <source>
        <strain evidence="8 9">AM401</strain>
    </source>
</reference>